<feature type="chain" id="PRO_5025348968" evidence="1">
    <location>
        <begin position="20"/>
        <end position="799"/>
    </location>
</feature>
<reference evidence="2 3" key="1">
    <citation type="submission" date="2019-04" db="EMBL/GenBank/DDBJ databases">
        <authorList>
            <person name="Van Vliet M D."/>
        </authorList>
    </citation>
    <scope>NUCLEOTIDE SEQUENCE [LARGE SCALE GENOMIC DNA]</scope>
    <source>
        <strain evidence="2 3">F1</strain>
    </source>
</reference>
<feature type="signal peptide" evidence="1">
    <location>
        <begin position="1"/>
        <end position="19"/>
    </location>
</feature>
<accession>A0A6C2UBB4</accession>
<evidence type="ECO:0000256" key="1">
    <source>
        <dbReference type="SAM" id="SignalP"/>
    </source>
</evidence>
<name>A0A6C2UBB4_PONDE</name>
<gene>
    <name evidence="2" type="ORF">PDESU_06058</name>
</gene>
<sequence>MKKAAILLSLALVAGTVGAQVIFEDDFSSYSGSINGANWNPKWAAGTDQQNLLMAYDGILEFDTTIAQRNYHCPSKTGFTVGTNDVYIITDARYVYEGGGNITANLNKGAFGLYFSQTDLWYSGPDKSSPMCNRGAAVGHNRIDGSGVDGWNTHSSLGVNTANNETSNWFKVVSRLVSSNSTIWVQALVYDVDDTYLESPVSTGVISDSGVADGTTIYAGYSPGYNNVGNTNIASFSKFTAVHYDNFYVGSKPEFGTPAPFSVDNLQLRGGAAKMVFGGTTTKGAITNHPDFTLSATYYAPAIGEPLDIPLRWDGFDLDGDGTNDYVDFTLRAVGAVEKAGLLGNGFGDGYTFNATNEAVTFTVTDITLSDGTRGSVTFDGFTGGATMGADWGDKTYEFYADINGLTVGGQETNNSVKTWHTGHDVFTNETMVVDNIVLYSNEYTGSLWVREFDLDFTWSGYEPPEPPKTLTINDLYTRPDTNQFVYGGSYEGVIELQPDAPVMQGAQYANPIEIPIRWSNLNLDGEGGTDDWIDFTLRAVPAAEASAVWQNAGFGDGWNINTNGEGLTFTVADVSVGSNTAGSVKFDGFTSAAVLVSDYSDPKSWDVSIDINGITISSVVTNQGGSGNTTMKVAENAFTNQTLLVDNPVIPDPSDEFYGEIVVRHLDMMFTWTSEEAPAGGYDLFAWEYELSGVKTDDKDGDGLNDWGEYVFGGHPDGGEPVWGMQPVLDPATGDYTFYLVGDNSVVAHVVTTDNLIHGTWTTNHTETVILTDGVVVPYTDDTLGTSATKKFIKLLVE</sequence>
<proteinExistence type="predicted"/>
<keyword evidence="3" id="KW-1185">Reference proteome</keyword>
<keyword evidence="1" id="KW-0732">Signal</keyword>
<dbReference type="AlphaFoldDB" id="A0A6C2UBB4"/>
<dbReference type="Proteomes" id="UP000366872">
    <property type="component" value="Unassembled WGS sequence"/>
</dbReference>
<evidence type="ECO:0000313" key="3">
    <source>
        <dbReference type="Proteomes" id="UP000366872"/>
    </source>
</evidence>
<evidence type="ECO:0000313" key="2">
    <source>
        <dbReference type="EMBL" id="VGO17462.1"/>
    </source>
</evidence>
<dbReference type="RefSeq" id="WP_136082931.1">
    <property type="nucleotide sequence ID" value="NZ_CAAHFG010000004.1"/>
</dbReference>
<dbReference type="EMBL" id="CAAHFG010000004">
    <property type="protein sequence ID" value="VGO17462.1"/>
    <property type="molecule type" value="Genomic_DNA"/>
</dbReference>
<protein>
    <submittedName>
        <fullName evidence="2">Uncharacterized protein</fullName>
    </submittedName>
</protein>
<organism evidence="2 3">
    <name type="scientific">Pontiella desulfatans</name>
    <dbReference type="NCBI Taxonomy" id="2750659"/>
    <lineage>
        <taxon>Bacteria</taxon>
        <taxon>Pseudomonadati</taxon>
        <taxon>Kiritimatiellota</taxon>
        <taxon>Kiritimatiellia</taxon>
        <taxon>Kiritimatiellales</taxon>
        <taxon>Pontiellaceae</taxon>
        <taxon>Pontiella</taxon>
    </lineage>
</organism>